<dbReference type="SUPFAM" id="SSF47413">
    <property type="entry name" value="lambda repressor-like DNA-binding domains"/>
    <property type="match status" value="1"/>
</dbReference>
<proteinExistence type="predicted"/>
<reference evidence="6 7" key="1">
    <citation type="submission" date="2019-01" db="EMBL/GenBank/DDBJ databases">
        <authorList>
            <consortium name="Pathogen Informatics"/>
        </authorList>
    </citation>
    <scope>NUCLEOTIDE SEQUENCE [LARGE SCALE GENOMIC DNA]</scope>
    <source>
        <strain evidence="6 7">NCTC10184</strain>
    </source>
</reference>
<keyword evidence="3" id="KW-0238">DNA-binding</keyword>
<feature type="domain" description="HTH lacI-type" evidence="5">
    <location>
        <begin position="7"/>
        <end position="56"/>
    </location>
</feature>
<keyword evidence="2" id="KW-0805">Transcription regulation</keyword>
<dbReference type="OrthoDB" id="9775433at2"/>
<evidence type="ECO:0000313" key="6">
    <source>
        <dbReference type="EMBL" id="VEU78053.1"/>
    </source>
</evidence>
<dbReference type="SMART" id="SM00354">
    <property type="entry name" value="HTH_LACI"/>
    <property type="match status" value="1"/>
</dbReference>
<protein>
    <submittedName>
        <fullName evidence="6">LacI family transcriptional regulator</fullName>
    </submittedName>
</protein>
<dbReference type="InterPro" id="IPR000843">
    <property type="entry name" value="HTH_LacI"/>
</dbReference>
<dbReference type="PROSITE" id="PS50932">
    <property type="entry name" value="HTH_LACI_2"/>
    <property type="match status" value="1"/>
</dbReference>
<accession>A0A449BA31</accession>
<keyword evidence="7" id="KW-1185">Reference proteome</keyword>
<dbReference type="InterPro" id="IPR010982">
    <property type="entry name" value="Lambda_DNA-bd_dom_sf"/>
</dbReference>
<dbReference type="GO" id="GO:0003700">
    <property type="term" value="F:DNA-binding transcription factor activity"/>
    <property type="evidence" value="ECO:0007669"/>
    <property type="project" value="TreeGrafter"/>
</dbReference>
<dbReference type="InterPro" id="IPR028082">
    <property type="entry name" value="Peripla_BP_I"/>
</dbReference>
<sequence length="326" mass="38041">MKKFGYKEIAKLANVSVATVSRYFTKGYIAKETKKRIEAILRENEYMPSLGSKLVKDRLNTIFVIATEECDMNQYQIIHGIEQGARSRGKSLLLSKCQNNMTSYIQLIKQVLYFKPYSLVLFTDQAHYQDILDYLEKNCSKIPYFVYNTDKNDQGRIKVRNQSAFQELVIKFSKTFDKKNTLVYIDDPYLGEEIKRLRYEGFKQGCERERLNNKYFELDWKDPMNVKRVGTSFYRLNLVNIVCASHNVFLALASSGDKNIILTDVGYSSAIDSMERAAFKVFVDYVRIGLEIEKVLYESTEYPERRGEINYSPRIVEIIPQKKFSN</sequence>
<dbReference type="RefSeq" id="WP_129622904.1">
    <property type="nucleotide sequence ID" value="NZ_LR215043.1"/>
</dbReference>
<name>A0A449BA31_9BACT</name>
<evidence type="ECO:0000256" key="2">
    <source>
        <dbReference type="ARBA" id="ARBA00023015"/>
    </source>
</evidence>
<dbReference type="Gene3D" id="3.40.50.2300">
    <property type="match status" value="1"/>
</dbReference>
<organism evidence="6 7">
    <name type="scientific">Mycoplasmopsis columbinasalis</name>
    <dbReference type="NCBI Taxonomy" id="114880"/>
    <lineage>
        <taxon>Bacteria</taxon>
        <taxon>Bacillati</taxon>
        <taxon>Mycoplasmatota</taxon>
        <taxon>Mycoplasmoidales</taxon>
        <taxon>Metamycoplasmataceae</taxon>
        <taxon>Mycoplasmopsis</taxon>
    </lineage>
</organism>
<evidence type="ECO:0000256" key="3">
    <source>
        <dbReference type="ARBA" id="ARBA00023125"/>
    </source>
</evidence>
<dbReference type="EMBL" id="LR215043">
    <property type="protein sequence ID" value="VEU78053.1"/>
    <property type="molecule type" value="Genomic_DNA"/>
</dbReference>
<dbReference type="Gene3D" id="1.10.260.40">
    <property type="entry name" value="lambda repressor-like DNA-binding domains"/>
    <property type="match status" value="1"/>
</dbReference>
<dbReference type="CDD" id="cd01392">
    <property type="entry name" value="HTH_LacI"/>
    <property type="match status" value="1"/>
</dbReference>
<evidence type="ECO:0000256" key="1">
    <source>
        <dbReference type="ARBA" id="ARBA00022491"/>
    </source>
</evidence>
<dbReference type="AlphaFoldDB" id="A0A449BA31"/>
<evidence type="ECO:0000259" key="5">
    <source>
        <dbReference type="PROSITE" id="PS50932"/>
    </source>
</evidence>
<dbReference type="Proteomes" id="UP000290876">
    <property type="component" value="Chromosome"/>
</dbReference>
<dbReference type="PANTHER" id="PTHR30146:SF151">
    <property type="entry name" value="HTH-TYPE TRANSCRIPTIONAL REPRESSOR CYTR"/>
    <property type="match status" value="1"/>
</dbReference>
<dbReference type="PANTHER" id="PTHR30146">
    <property type="entry name" value="LACI-RELATED TRANSCRIPTIONAL REPRESSOR"/>
    <property type="match status" value="1"/>
</dbReference>
<dbReference type="GO" id="GO:0000976">
    <property type="term" value="F:transcription cis-regulatory region binding"/>
    <property type="evidence" value="ECO:0007669"/>
    <property type="project" value="TreeGrafter"/>
</dbReference>
<keyword evidence="1" id="KW-0678">Repressor</keyword>
<dbReference type="SUPFAM" id="SSF53822">
    <property type="entry name" value="Periplasmic binding protein-like I"/>
    <property type="match status" value="1"/>
</dbReference>
<gene>
    <name evidence="6" type="primary">lacI</name>
    <name evidence="6" type="ORF">NCTC10184_00273</name>
</gene>
<evidence type="ECO:0000256" key="4">
    <source>
        <dbReference type="ARBA" id="ARBA00023163"/>
    </source>
</evidence>
<dbReference type="KEGG" id="mcob:NCTC10184_00273"/>
<dbReference type="Pfam" id="PF00356">
    <property type="entry name" value="LacI"/>
    <property type="match status" value="1"/>
</dbReference>
<keyword evidence="4" id="KW-0804">Transcription</keyword>
<evidence type="ECO:0000313" key="7">
    <source>
        <dbReference type="Proteomes" id="UP000290876"/>
    </source>
</evidence>